<protein>
    <submittedName>
        <fullName evidence="1">Uncharacterized protein</fullName>
    </submittedName>
</protein>
<accession>A0A392VG02</accession>
<comment type="caution">
    <text evidence="1">The sequence shown here is derived from an EMBL/GenBank/DDBJ whole genome shotgun (WGS) entry which is preliminary data.</text>
</comment>
<sequence length="30" mass="3357">QHMPYKDACIVINGGNNNEVVSDKIQWVLA</sequence>
<dbReference type="Proteomes" id="UP000265520">
    <property type="component" value="Unassembled WGS sequence"/>
</dbReference>
<name>A0A392VG02_9FABA</name>
<feature type="non-terminal residue" evidence="1">
    <location>
        <position position="1"/>
    </location>
</feature>
<evidence type="ECO:0000313" key="2">
    <source>
        <dbReference type="Proteomes" id="UP000265520"/>
    </source>
</evidence>
<organism evidence="1 2">
    <name type="scientific">Trifolium medium</name>
    <dbReference type="NCBI Taxonomy" id="97028"/>
    <lineage>
        <taxon>Eukaryota</taxon>
        <taxon>Viridiplantae</taxon>
        <taxon>Streptophyta</taxon>
        <taxon>Embryophyta</taxon>
        <taxon>Tracheophyta</taxon>
        <taxon>Spermatophyta</taxon>
        <taxon>Magnoliopsida</taxon>
        <taxon>eudicotyledons</taxon>
        <taxon>Gunneridae</taxon>
        <taxon>Pentapetalae</taxon>
        <taxon>rosids</taxon>
        <taxon>fabids</taxon>
        <taxon>Fabales</taxon>
        <taxon>Fabaceae</taxon>
        <taxon>Papilionoideae</taxon>
        <taxon>50 kb inversion clade</taxon>
        <taxon>NPAAA clade</taxon>
        <taxon>Hologalegina</taxon>
        <taxon>IRL clade</taxon>
        <taxon>Trifolieae</taxon>
        <taxon>Trifolium</taxon>
    </lineage>
</organism>
<dbReference type="EMBL" id="LXQA011135225">
    <property type="protein sequence ID" value="MCI86249.1"/>
    <property type="molecule type" value="Genomic_DNA"/>
</dbReference>
<proteinExistence type="predicted"/>
<dbReference type="AlphaFoldDB" id="A0A392VG02"/>
<keyword evidence="2" id="KW-1185">Reference proteome</keyword>
<evidence type="ECO:0000313" key="1">
    <source>
        <dbReference type="EMBL" id="MCI86249.1"/>
    </source>
</evidence>
<reference evidence="1 2" key="1">
    <citation type="journal article" date="2018" name="Front. Plant Sci.">
        <title>Red Clover (Trifolium pratense) and Zigzag Clover (T. medium) - A Picture of Genomic Similarities and Differences.</title>
        <authorList>
            <person name="Dluhosova J."/>
            <person name="Istvanek J."/>
            <person name="Nedelnik J."/>
            <person name="Repkova J."/>
        </authorList>
    </citation>
    <scope>NUCLEOTIDE SEQUENCE [LARGE SCALE GENOMIC DNA]</scope>
    <source>
        <strain evidence="2">cv. 10/8</strain>
        <tissue evidence="1">Leaf</tissue>
    </source>
</reference>